<dbReference type="Pfam" id="PF01753">
    <property type="entry name" value="zf-MYND"/>
    <property type="match status" value="1"/>
</dbReference>
<dbReference type="GeneID" id="18827046"/>
<protein>
    <recommendedName>
        <fullName evidence="5">MYND-type domain-containing protein</fullName>
    </recommendedName>
</protein>
<dbReference type="SUPFAM" id="SSF144232">
    <property type="entry name" value="HIT/MYND zinc finger-like"/>
    <property type="match status" value="1"/>
</dbReference>
<evidence type="ECO:0000256" key="3">
    <source>
        <dbReference type="ARBA" id="ARBA00022833"/>
    </source>
</evidence>
<evidence type="ECO:0000313" key="6">
    <source>
        <dbReference type="EMBL" id="EKM78527.1"/>
    </source>
</evidence>
<dbReference type="eggNOG" id="ENOG502S2D3">
    <property type="taxonomic scope" value="Eukaryota"/>
</dbReference>
<dbReference type="EMBL" id="JH971392">
    <property type="protein sequence ID" value="EKM78527.1"/>
    <property type="molecule type" value="Genomic_DNA"/>
</dbReference>
<dbReference type="OrthoDB" id="5282002at2759"/>
<dbReference type="RefSeq" id="XP_007331155.1">
    <property type="nucleotide sequence ID" value="XM_007331093.1"/>
</dbReference>
<evidence type="ECO:0000256" key="4">
    <source>
        <dbReference type="PROSITE-ProRule" id="PRU00134"/>
    </source>
</evidence>
<dbReference type="InterPro" id="IPR027974">
    <property type="entry name" value="DUF4470"/>
</dbReference>
<keyword evidence="1" id="KW-0479">Metal-binding</keyword>
<keyword evidence="3" id="KW-0862">Zinc</keyword>
<dbReference type="PROSITE" id="PS50865">
    <property type="entry name" value="ZF_MYND_2"/>
    <property type="match status" value="1"/>
</dbReference>
<evidence type="ECO:0000313" key="7">
    <source>
        <dbReference type="Proteomes" id="UP000008493"/>
    </source>
</evidence>
<dbReference type="Pfam" id="PF14737">
    <property type="entry name" value="DUF4470"/>
    <property type="match status" value="1"/>
</dbReference>
<organism evidence="6 7">
    <name type="scientific">Agaricus bisporus var. burnettii (strain JB137-S8 / ATCC MYA-4627 / FGSC 10392)</name>
    <name type="common">White button mushroom</name>
    <dbReference type="NCBI Taxonomy" id="597362"/>
    <lineage>
        <taxon>Eukaryota</taxon>
        <taxon>Fungi</taxon>
        <taxon>Dikarya</taxon>
        <taxon>Basidiomycota</taxon>
        <taxon>Agaricomycotina</taxon>
        <taxon>Agaricomycetes</taxon>
        <taxon>Agaricomycetidae</taxon>
        <taxon>Agaricales</taxon>
        <taxon>Agaricineae</taxon>
        <taxon>Agaricaceae</taxon>
        <taxon>Agaricus</taxon>
    </lineage>
</organism>
<sequence length="629" mass="71552">MMNDELMGRFYRAMQAESQEREIPCQRDIFDGCPEASYLIDYARRKDAPIYALKRLLCANVNVEKSEDCKKSGTFICTKCRLVSYCSKECQTVHWSAHKQDCKDRLLSKDWRPCWAVEGRSPSFLDKGPESQFERWDTEELSMGPNLWGNMAAMDIVNLPNNEADSTKDLTLAFIASGDLRNVVRTINALPSDYSGKLKILMNDKLSYVSCRNMVLLTLLGTISDELLAADIALHFWYSAYLPYEYRMKVTGKIMEILRWKAADDSEGLSFPLGPRSTLLVGMPPESIEAAFANWSTCLSTTETRAEYHRMRKAPSRRDFYDRMYANLRPLHRVAFQGFRRSGVVLPFGASHAHFDIPNATLFSGNGKWLQRDYADPLSGWNPDEVIKAGKAHGAQAEDIYGCLYFFLLDELSSFARRLQQLRITFNIYNLTASDLSLAIRHNSFWSEGIPASIRFDRIEVSNILDVNYIGIRGVVSNWASLLSKSASATILGYFMNWTMLQEDGDMSTGKDLRAVQRVARVWAAKMKAEGRQGDPVQLLLTSLPDLNALNDNSNPFMRYLNKQGLDGILQSTKLKLRKTHTIVPHRNRAPLSGSLNALPEFPDRDSWYYHTQVLGGTWTERFVEFVHV</sequence>
<keyword evidence="7" id="KW-1185">Reference proteome</keyword>
<dbReference type="InParanoid" id="K5X6E3"/>
<dbReference type="InterPro" id="IPR002893">
    <property type="entry name" value="Znf_MYND"/>
</dbReference>
<dbReference type="KEGG" id="abp:AGABI1DRAFT129627"/>
<evidence type="ECO:0000256" key="1">
    <source>
        <dbReference type="ARBA" id="ARBA00022723"/>
    </source>
</evidence>
<keyword evidence="2 4" id="KW-0863">Zinc-finger</keyword>
<evidence type="ECO:0000259" key="5">
    <source>
        <dbReference type="PROSITE" id="PS50865"/>
    </source>
</evidence>
<proteinExistence type="predicted"/>
<accession>K5X6E3</accession>
<dbReference type="HOGENOM" id="CLU_018400_1_0_1"/>
<feature type="domain" description="MYND-type" evidence="5">
    <location>
        <begin position="58"/>
        <end position="102"/>
    </location>
</feature>
<name>K5X6E3_AGABU</name>
<reference evidence="7" key="1">
    <citation type="journal article" date="2012" name="Proc. Natl. Acad. Sci. U.S.A.">
        <title>Genome sequence of the button mushroom Agaricus bisporus reveals mechanisms governing adaptation to a humic-rich ecological niche.</title>
        <authorList>
            <person name="Morin E."/>
            <person name="Kohler A."/>
            <person name="Baker A.R."/>
            <person name="Foulongne-Oriol M."/>
            <person name="Lombard V."/>
            <person name="Nagy L.G."/>
            <person name="Ohm R.A."/>
            <person name="Patyshakuliyeva A."/>
            <person name="Brun A."/>
            <person name="Aerts A.L."/>
            <person name="Bailey A.M."/>
            <person name="Billette C."/>
            <person name="Coutinho P.M."/>
            <person name="Deakin G."/>
            <person name="Doddapaneni H."/>
            <person name="Floudas D."/>
            <person name="Grimwood J."/>
            <person name="Hilden K."/>
            <person name="Kuees U."/>
            <person name="LaButti K.M."/>
            <person name="Lapidus A."/>
            <person name="Lindquist E.A."/>
            <person name="Lucas S.M."/>
            <person name="Murat C."/>
            <person name="Riley R.W."/>
            <person name="Salamov A.A."/>
            <person name="Schmutz J."/>
            <person name="Subramanian V."/>
            <person name="Woesten H.A.B."/>
            <person name="Xu J."/>
            <person name="Eastwood D.C."/>
            <person name="Foster G.D."/>
            <person name="Sonnenberg A.S."/>
            <person name="Cullen D."/>
            <person name="de Vries R.P."/>
            <person name="Lundell T."/>
            <person name="Hibbett D.S."/>
            <person name="Henrissat B."/>
            <person name="Burton K.S."/>
            <person name="Kerrigan R.W."/>
            <person name="Challen M.P."/>
            <person name="Grigoriev I.V."/>
            <person name="Martin F."/>
        </authorList>
    </citation>
    <scope>NUCLEOTIDE SEQUENCE [LARGE SCALE GENOMIC DNA]</scope>
    <source>
        <strain evidence="7">JB137-S8 / ATCC MYA-4627 / FGSC 10392</strain>
    </source>
</reference>
<dbReference type="OMA" id="CANQSIS"/>
<dbReference type="Gene3D" id="6.10.140.2220">
    <property type="match status" value="1"/>
</dbReference>
<gene>
    <name evidence="6" type="ORF">AGABI1DRAFT_129627</name>
</gene>
<dbReference type="Proteomes" id="UP000008493">
    <property type="component" value="Unassembled WGS sequence"/>
</dbReference>
<dbReference type="GO" id="GO:0008270">
    <property type="term" value="F:zinc ion binding"/>
    <property type="evidence" value="ECO:0007669"/>
    <property type="project" value="UniProtKB-KW"/>
</dbReference>
<evidence type="ECO:0000256" key="2">
    <source>
        <dbReference type="ARBA" id="ARBA00022771"/>
    </source>
</evidence>
<dbReference type="AlphaFoldDB" id="K5X6E3"/>